<reference evidence="1 2" key="1">
    <citation type="submission" date="2012-10" db="EMBL/GenBank/DDBJ databases">
        <authorList>
            <person name="Harkins D.M."/>
            <person name="Durkin A.S."/>
            <person name="Brinkac L.M."/>
            <person name="Haft D.H."/>
            <person name="Selengut J.D."/>
            <person name="Sanka R."/>
            <person name="DePew J."/>
            <person name="Purushe J."/>
            <person name="Whelen A.C."/>
            <person name="Vinetz J.M."/>
            <person name="Sutton G.G."/>
            <person name="Nierman W.C."/>
            <person name="Fouts D.E."/>
        </authorList>
    </citation>
    <scope>NUCLEOTIDE SEQUENCE [LARGE SCALE GENOMIC DNA]</scope>
    <source>
        <strain evidence="1 2">2006001853</strain>
    </source>
</reference>
<organism evidence="1 2">
    <name type="scientific">Leptospira weilii str. 2006001853</name>
    <dbReference type="NCBI Taxonomy" id="1001589"/>
    <lineage>
        <taxon>Bacteria</taxon>
        <taxon>Pseudomonadati</taxon>
        <taxon>Spirochaetota</taxon>
        <taxon>Spirochaetia</taxon>
        <taxon>Leptospirales</taxon>
        <taxon>Leptospiraceae</taxon>
        <taxon>Leptospira</taxon>
    </lineage>
</organism>
<dbReference type="EMBL" id="AFLV02000041">
    <property type="protein sequence ID" value="EKR64448.1"/>
    <property type="molecule type" value="Genomic_DNA"/>
</dbReference>
<name>A0A828Z2G3_9LEPT</name>
<protein>
    <submittedName>
        <fullName evidence="1">Uncharacterized protein</fullName>
    </submittedName>
</protein>
<accession>A0A828Z2G3</accession>
<evidence type="ECO:0000313" key="1">
    <source>
        <dbReference type="EMBL" id="EKR64448.1"/>
    </source>
</evidence>
<comment type="caution">
    <text evidence="1">The sequence shown here is derived from an EMBL/GenBank/DDBJ whole genome shotgun (WGS) entry which is preliminary data.</text>
</comment>
<dbReference type="Proteomes" id="UP000001338">
    <property type="component" value="Unassembled WGS sequence"/>
</dbReference>
<evidence type="ECO:0000313" key="2">
    <source>
        <dbReference type="Proteomes" id="UP000001338"/>
    </source>
</evidence>
<sequence length="54" mass="6029">MYPSSGAVLALFRSEELWKVSLTREFPSVASLKIERERGLPVRPLLVHFASGSL</sequence>
<proteinExistence type="predicted"/>
<dbReference type="AlphaFoldDB" id="A0A828Z2G3"/>
<gene>
    <name evidence="1" type="ORF">LEP1GSC036_3631</name>
</gene>